<evidence type="ECO:0000256" key="7">
    <source>
        <dbReference type="ARBA" id="ARBA00023002"/>
    </source>
</evidence>
<comment type="subcellular location">
    <subcellularLocation>
        <location evidence="1">Membrane</location>
    </subcellularLocation>
</comment>
<dbReference type="GO" id="GO:0020037">
    <property type="term" value="F:heme binding"/>
    <property type="evidence" value="ECO:0007669"/>
    <property type="project" value="InterPro"/>
</dbReference>
<sequence>MDAVTNTWTISCALVLVVCFWKMINMVWIRPKKLEKILRNQGLNGNKYRLLFGDMKEFSMFQRSRAKHIDIDNGEEVLSHVVPFPYHALQKHGRSFITWMGWNPRVTVMDPELIKEVLTNLNDFRKARGNPFINFIGTGIVTYEGDQWVKHRKLINPAFHMEKLKNMVPAFGLSCSEMLGKWEKLVSSNGSCELNVWPHLQALTSDVISRTAFGSSYEEGIRIFELIREQSIHTMQALQALYIPGSMFLPTKRIKRMKAINKEVNLSIRNIIDKRLKEMKGGESNYQDLLGILLESNIKEVEQHQNKTHGMTIDEVIEECKLFYFAGQETTSSLLVWTMILLSRHQEWQSRAREEVLNVLGDTDIDMDRLNHLKVVNMIFYEVLRLYPPVIGTTRMAKKDITLGGFSLPSGVQIGLPIMLIHYDEHLWGSDAKQFNPDRFSDGISKATKNQLIYFPFGWGPRICIGQNFALLEAKMALSMILQKFSFEFSPSYAHAPHIVLTLQPKYGAPLILHKL</sequence>
<dbReference type="GO" id="GO:0004497">
    <property type="term" value="F:monooxygenase activity"/>
    <property type="evidence" value="ECO:0007669"/>
    <property type="project" value="UniProtKB-KW"/>
</dbReference>
<protein>
    <recommendedName>
        <fullName evidence="16">Cytochrome P450</fullName>
    </recommendedName>
</protein>
<keyword evidence="6 13" id="KW-1133">Transmembrane helix</keyword>
<dbReference type="InterPro" id="IPR036396">
    <property type="entry name" value="Cyt_P450_sf"/>
</dbReference>
<dbReference type="FunFam" id="1.10.630.10:FF:000029">
    <property type="entry name" value="Cytochrome P450 734A1"/>
    <property type="match status" value="1"/>
</dbReference>
<evidence type="ECO:0000313" key="14">
    <source>
        <dbReference type="EMBL" id="KAK9080058.1"/>
    </source>
</evidence>
<dbReference type="GO" id="GO:0005506">
    <property type="term" value="F:iron ion binding"/>
    <property type="evidence" value="ECO:0007669"/>
    <property type="project" value="InterPro"/>
</dbReference>
<gene>
    <name evidence="14" type="ORF">SSX86_001733</name>
</gene>
<keyword evidence="3 11" id="KW-0349">Heme</keyword>
<evidence type="ECO:0000256" key="13">
    <source>
        <dbReference type="SAM" id="Phobius"/>
    </source>
</evidence>
<dbReference type="CDD" id="cd20642">
    <property type="entry name" value="CYP72"/>
    <property type="match status" value="1"/>
</dbReference>
<comment type="cofactor">
    <cofactor evidence="11">
        <name>heme</name>
        <dbReference type="ChEBI" id="CHEBI:30413"/>
    </cofactor>
</comment>
<dbReference type="Proteomes" id="UP001408789">
    <property type="component" value="Unassembled WGS sequence"/>
</dbReference>
<dbReference type="GO" id="GO:0016020">
    <property type="term" value="C:membrane"/>
    <property type="evidence" value="ECO:0007669"/>
    <property type="project" value="UniProtKB-SubCell"/>
</dbReference>
<name>A0AAP0DVH3_9ASTR</name>
<evidence type="ECO:0000256" key="3">
    <source>
        <dbReference type="ARBA" id="ARBA00022617"/>
    </source>
</evidence>
<organism evidence="14 15">
    <name type="scientific">Deinandra increscens subsp. villosa</name>
    <dbReference type="NCBI Taxonomy" id="3103831"/>
    <lineage>
        <taxon>Eukaryota</taxon>
        <taxon>Viridiplantae</taxon>
        <taxon>Streptophyta</taxon>
        <taxon>Embryophyta</taxon>
        <taxon>Tracheophyta</taxon>
        <taxon>Spermatophyta</taxon>
        <taxon>Magnoliopsida</taxon>
        <taxon>eudicotyledons</taxon>
        <taxon>Gunneridae</taxon>
        <taxon>Pentapetalae</taxon>
        <taxon>asterids</taxon>
        <taxon>campanulids</taxon>
        <taxon>Asterales</taxon>
        <taxon>Asteraceae</taxon>
        <taxon>Asteroideae</taxon>
        <taxon>Heliantheae alliance</taxon>
        <taxon>Madieae</taxon>
        <taxon>Madiinae</taxon>
        <taxon>Deinandra</taxon>
    </lineage>
</organism>
<accession>A0AAP0DVH3</accession>
<evidence type="ECO:0000256" key="9">
    <source>
        <dbReference type="ARBA" id="ARBA00023033"/>
    </source>
</evidence>
<dbReference type="InterPro" id="IPR002401">
    <property type="entry name" value="Cyt_P450_E_grp-I"/>
</dbReference>
<dbReference type="SUPFAM" id="SSF48264">
    <property type="entry name" value="Cytochrome P450"/>
    <property type="match status" value="1"/>
</dbReference>
<evidence type="ECO:0000256" key="2">
    <source>
        <dbReference type="ARBA" id="ARBA00010617"/>
    </source>
</evidence>
<dbReference type="PANTHER" id="PTHR24282">
    <property type="entry name" value="CYTOCHROME P450 FAMILY MEMBER"/>
    <property type="match status" value="1"/>
</dbReference>
<dbReference type="Gene3D" id="1.10.630.10">
    <property type="entry name" value="Cytochrome P450"/>
    <property type="match status" value="1"/>
</dbReference>
<evidence type="ECO:0008006" key="16">
    <source>
        <dbReference type="Google" id="ProtNLM"/>
    </source>
</evidence>
<dbReference type="Pfam" id="PF00067">
    <property type="entry name" value="p450"/>
    <property type="match status" value="1"/>
</dbReference>
<evidence type="ECO:0000256" key="5">
    <source>
        <dbReference type="ARBA" id="ARBA00022723"/>
    </source>
</evidence>
<comment type="similarity">
    <text evidence="2 12">Belongs to the cytochrome P450 family.</text>
</comment>
<evidence type="ECO:0000256" key="12">
    <source>
        <dbReference type="RuleBase" id="RU000461"/>
    </source>
</evidence>
<keyword evidence="10 13" id="KW-0472">Membrane</keyword>
<evidence type="ECO:0000256" key="1">
    <source>
        <dbReference type="ARBA" id="ARBA00004370"/>
    </source>
</evidence>
<evidence type="ECO:0000256" key="4">
    <source>
        <dbReference type="ARBA" id="ARBA00022692"/>
    </source>
</evidence>
<dbReference type="GO" id="GO:0016705">
    <property type="term" value="F:oxidoreductase activity, acting on paired donors, with incorporation or reduction of molecular oxygen"/>
    <property type="evidence" value="ECO:0007669"/>
    <property type="project" value="InterPro"/>
</dbReference>
<dbReference type="PROSITE" id="PS00086">
    <property type="entry name" value="CYTOCHROME_P450"/>
    <property type="match status" value="1"/>
</dbReference>
<dbReference type="PRINTS" id="PR00463">
    <property type="entry name" value="EP450I"/>
</dbReference>
<dbReference type="EMBL" id="JBCNJP010000003">
    <property type="protein sequence ID" value="KAK9080058.1"/>
    <property type="molecule type" value="Genomic_DNA"/>
</dbReference>
<dbReference type="PANTHER" id="PTHR24282:SF209">
    <property type="entry name" value="11-OXO-BETA-AMYRIN 30-OXIDASE"/>
    <property type="match status" value="1"/>
</dbReference>
<evidence type="ECO:0000256" key="10">
    <source>
        <dbReference type="ARBA" id="ARBA00023136"/>
    </source>
</evidence>
<feature type="transmembrane region" description="Helical" evidence="13">
    <location>
        <begin position="6"/>
        <end position="29"/>
    </location>
</feature>
<reference evidence="14 15" key="1">
    <citation type="submission" date="2024-04" db="EMBL/GenBank/DDBJ databases">
        <title>The reference genome of an endangered Asteraceae, Deinandra increscens subsp. villosa, native to the Central Coast of California.</title>
        <authorList>
            <person name="Guilliams M."/>
            <person name="Hasenstab-Lehman K."/>
            <person name="Meyer R."/>
            <person name="Mcevoy S."/>
        </authorList>
    </citation>
    <scope>NUCLEOTIDE SEQUENCE [LARGE SCALE GENOMIC DNA]</scope>
    <source>
        <tissue evidence="14">Leaf</tissue>
    </source>
</reference>
<dbReference type="PRINTS" id="PR00385">
    <property type="entry name" value="P450"/>
</dbReference>
<evidence type="ECO:0000256" key="8">
    <source>
        <dbReference type="ARBA" id="ARBA00023004"/>
    </source>
</evidence>
<keyword evidence="15" id="KW-1185">Reference proteome</keyword>
<keyword evidence="4 13" id="KW-0812">Transmembrane</keyword>
<dbReference type="InterPro" id="IPR017972">
    <property type="entry name" value="Cyt_P450_CS"/>
</dbReference>
<dbReference type="InterPro" id="IPR050665">
    <property type="entry name" value="Cytochrome_P450_Monooxygen"/>
</dbReference>
<keyword evidence="7 12" id="KW-0560">Oxidoreductase</keyword>
<dbReference type="InterPro" id="IPR001128">
    <property type="entry name" value="Cyt_P450"/>
</dbReference>
<evidence type="ECO:0000256" key="6">
    <source>
        <dbReference type="ARBA" id="ARBA00022989"/>
    </source>
</evidence>
<keyword evidence="9 12" id="KW-0503">Monooxygenase</keyword>
<keyword evidence="8 11" id="KW-0408">Iron</keyword>
<evidence type="ECO:0000313" key="15">
    <source>
        <dbReference type="Proteomes" id="UP001408789"/>
    </source>
</evidence>
<evidence type="ECO:0000256" key="11">
    <source>
        <dbReference type="PIRSR" id="PIRSR602401-1"/>
    </source>
</evidence>
<comment type="caution">
    <text evidence="14">The sequence shown here is derived from an EMBL/GenBank/DDBJ whole genome shotgun (WGS) entry which is preliminary data.</text>
</comment>
<dbReference type="AlphaFoldDB" id="A0AAP0DVH3"/>
<feature type="binding site" description="axial binding residue" evidence="11">
    <location>
        <position position="464"/>
    </location>
    <ligand>
        <name>heme</name>
        <dbReference type="ChEBI" id="CHEBI:30413"/>
    </ligand>
    <ligandPart>
        <name>Fe</name>
        <dbReference type="ChEBI" id="CHEBI:18248"/>
    </ligandPart>
</feature>
<keyword evidence="5 11" id="KW-0479">Metal-binding</keyword>
<proteinExistence type="inferred from homology"/>